<accession>A0A1M6P846</accession>
<keyword evidence="5 7" id="KW-0413">Isomerase</keyword>
<dbReference type="Proteomes" id="UP000185812">
    <property type="component" value="Unassembled WGS sequence"/>
</dbReference>
<evidence type="ECO:0000256" key="2">
    <source>
        <dbReference type="ARBA" id="ARBA00004819"/>
    </source>
</evidence>
<proteinExistence type="inferred from homology"/>
<evidence type="ECO:0000313" key="9">
    <source>
        <dbReference type="Proteomes" id="UP000185812"/>
    </source>
</evidence>
<evidence type="ECO:0000256" key="1">
    <source>
        <dbReference type="ARBA" id="ARBA00001933"/>
    </source>
</evidence>
<dbReference type="SUPFAM" id="SSF53383">
    <property type="entry name" value="PLP-dependent transferases"/>
    <property type="match status" value="1"/>
</dbReference>
<dbReference type="STRING" id="633813.SAMN04488087_0072"/>
<keyword evidence="9" id="KW-1185">Reference proteome</keyword>
<sequence length="437" mass="46992">MMQLSESQALFKAAQQVIPGGVNSPVRAFGSVGGTPPFIARAQGAYVEDVDGNRYIDYVGSWGPMLFGHADPDVVQAIQEAASRSPSFGAPTELEVRVAELICELVPSIEMVRLVNSGTEATMSAVRLARAYTGRSKIIKFEGHYHGHADFFLIAAGSGALTFGQPNSPGVTPGTAQDTLLARFNDLAHVEQLIAANAGEIAAIILEPVAGNMGCVPPEPGFLEGLRALCDRHGIVLIFDEVMTGFRVARGGAQERYGVRPDLTTLGKVIGGGLPVGAYGGRREIMEYVAPRGPVYQAGTLSGNPLAMAAGYAMLRKIADTPDLYERLETFGAALEAGVRENLKGLGLDLYFTRVGAMATLFFTSERVVDYETARRCDTRRFARYFHAMLEEGIYLPPSQFEAFFFSIAHGERELEQTLSAQRRALARAFADDGDAA</sequence>
<dbReference type="GO" id="GO:0008483">
    <property type="term" value="F:transaminase activity"/>
    <property type="evidence" value="ECO:0007669"/>
    <property type="project" value="InterPro"/>
</dbReference>
<comment type="subunit">
    <text evidence="7">Homodimer.</text>
</comment>
<dbReference type="NCBIfam" id="NF000818">
    <property type="entry name" value="PRK00062.1"/>
    <property type="match status" value="1"/>
</dbReference>
<evidence type="ECO:0000256" key="7">
    <source>
        <dbReference type="HAMAP-Rule" id="MF_00375"/>
    </source>
</evidence>
<keyword evidence="7" id="KW-0963">Cytoplasm</keyword>
<dbReference type="FunFam" id="3.40.640.10:FF:000021">
    <property type="entry name" value="Glutamate-1-semialdehyde 2,1-aminomutase"/>
    <property type="match status" value="1"/>
</dbReference>
<dbReference type="Gene3D" id="3.40.640.10">
    <property type="entry name" value="Type I PLP-dependent aspartate aminotransferase-like (Major domain)"/>
    <property type="match status" value="1"/>
</dbReference>
<evidence type="ECO:0000256" key="4">
    <source>
        <dbReference type="ARBA" id="ARBA00022898"/>
    </source>
</evidence>
<dbReference type="AlphaFoldDB" id="A0A1M6P846"/>
<evidence type="ECO:0000313" key="8">
    <source>
        <dbReference type="EMBL" id="SHK04151.1"/>
    </source>
</evidence>
<comment type="catalytic activity">
    <reaction evidence="7">
        <text>(S)-4-amino-5-oxopentanoate = 5-aminolevulinate</text>
        <dbReference type="Rhea" id="RHEA:14265"/>
        <dbReference type="ChEBI" id="CHEBI:57501"/>
        <dbReference type="ChEBI" id="CHEBI:356416"/>
        <dbReference type="EC" id="5.4.3.8"/>
    </reaction>
</comment>
<dbReference type="GO" id="GO:0006782">
    <property type="term" value="P:protoporphyrinogen IX biosynthetic process"/>
    <property type="evidence" value="ECO:0007669"/>
    <property type="project" value="UniProtKB-UniRule"/>
</dbReference>
<dbReference type="InterPro" id="IPR049704">
    <property type="entry name" value="Aminotrans_3_PPA_site"/>
</dbReference>
<dbReference type="PANTHER" id="PTHR43713">
    <property type="entry name" value="GLUTAMATE-1-SEMIALDEHYDE 2,1-AMINOMUTASE"/>
    <property type="match status" value="1"/>
</dbReference>
<dbReference type="InterPro" id="IPR005814">
    <property type="entry name" value="Aminotrans_3"/>
</dbReference>
<keyword evidence="4 7" id="KW-0663">Pyridoxal phosphate</keyword>
<name>A0A1M6P846_9BACT</name>
<evidence type="ECO:0000256" key="3">
    <source>
        <dbReference type="ARBA" id="ARBA00008981"/>
    </source>
</evidence>
<comment type="similarity">
    <text evidence="3 7">Belongs to the class-III pyridoxal-phosphate-dependent aminotransferase family. HemL subfamily.</text>
</comment>
<gene>
    <name evidence="7" type="primary">hemL</name>
    <name evidence="8" type="ORF">SAMN04488087_0072</name>
</gene>
<protein>
    <recommendedName>
        <fullName evidence="7">Glutamate-1-semialdehyde 2,1-aminomutase</fullName>
        <shortName evidence="7">GSA</shortName>
        <ecNumber evidence="7">5.4.3.8</ecNumber>
    </recommendedName>
    <alternativeName>
        <fullName evidence="7">Glutamate-1-semialdehyde aminotransferase</fullName>
        <shortName evidence="7">GSA-AT</shortName>
    </alternativeName>
</protein>
<dbReference type="PROSITE" id="PS00600">
    <property type="entry name" value="AA_TRANSFER_CLASS_3"/>
    <property type="match status" value="1"/>
</dbReference>
<dbReference type="InterPro" id="IPR015424">
    <property type="entry name" value="PyrdxlP-dep_Trfase"/>
</dbReference>
<dbReference type="InterPro" id="IPR015422">
    <property type="entry name" value="PyrdxlP-dep_Trfase_small"/>
</dbReference>
<dbReference type="EMBL" id="FRAU01000001">
    <property type="protein sequence ID" value="SHK04151.1"/>
    <property type="molecule type" value="Genomic_DNA"/>
</dbReference>
<dbReference type="Pfam" id="PF00202">
    <property type="entry name" value="Aminotran_3"/>
    <property type="match status" value="1"/>
</dbReference>
<dbReference type="Gene3D" id="3.90.1150.10">
    <property type="entry name" value="Aspartate Aminotransferase, domain 1"/>
    <property type="match status" value="1"/>
</dbReference>
<feature type="modified residue" description="N6-(pyridoxal phosphate)lysine" evidence="7">
    <location>
        <position position="268"/>
    </location>
</feature>
<dbReference type="GO" id="GO:0030170">
    <property type="term" value="F:pyridoxal phosphate binding"/>
    <property type="evidence" value="ECO:0007669"/>
    <property type="project" value="InterPro"/>
</dbReference>
<dbReference type="NCBIfam" id="TIGR00713">
    <property type="entry name" value="hemL"/>
    <property type="match status" value="1"/>
</dbReference>
<dbReference type="HAMAP" id="MF_00375">
    <property type="entry name" value="HemL_aminotrans_3"/>
    <property type="match status" value="1"/>
</dbReference>
<dbReference type="CDD" id="cd00610">
    <property type="entry name" value="OAT_like"/>
    <property type="match status" value="1"/>
</dbReference>
<reference evidence="9" key="1">
    <citation type="submission" date="2016-11" db="EMBL/GenBank/DDBJ databases">
        <authorList>
            <person name="Varghese N."/>
            <person name="Submissions S."/>
        </authorList>
    </citation>
    <scope>NUCLEOTIDE SEQUENCE [LARGE SCALE GENOMIC DNA]</scope>
    <source>
        <strain evidence="9">DSM 22212</strain>
    </source>
</reference>
<dbReference type="PANTHER" id="PTHR43713:SF3">
    <property type="entry name" value="GLUTAMATE-1-SEMIALDEHYDE 2,1-AMINOMUTASE 1, CHLOROPLASTIC-RELATED"/>
    <property type="match status" value="1"/>
</dbReference>
<dbReference type="InterPro" id="IPR015421">
    <property type="entry name" value="PyrdxlP-dep_Trfase_major"/>
</dbReference>
<dbReference type="GO" id="GO:0005737">
    <property type="term" value="C:cytoplasm"/>
    <property type="evidence" value="ECO:0007669"/>
    <property type="project" value="UniProtKB-SubCell"/>
</dbReference>
<comment type="pathway">
    <text evidence="2">Porphyrin-containing compound metabolism; protoporphyrin-IX biosynthesis; 5-aminolevulinate from L-glutamyl-tRNA(Glu): step 2/2.</text>
</comment>
<dbReference type="EC" id="5.4.3.8" evidence="7"/>
<dbReference type="GO" id="GO:0042286">
    <property type="term" value="F:glutamate-1-semialdehyde 2,1-aminomutase activity"/>
    <property type="evidence" value="ECO:0007669"/>
    <property type="project" value="UniProtKB-UniRule"/>
</dbReference>
<keyword evidence="6 7" id="KW-0627">Porphyrin biosynthesis</keyword>
<comment type="cofactor">
    <cofactor evidence="1 7">
        <name>pyridoxal 5'-phosphate</name>
        <dbReference type="ChEBI" id="CHEBI:597326"/>
    </cofactor>
</comment>
<organism evidence="8 9">
    <name type="scientific">Rhodothermus profundi</name>
    <dbReference type="NCBI Taxonomy" id="633813"/>
    <lineage>
        <taxon>Bacteria</taxon>
        <taxon>Pseudomonadati</taxon>
        <taxon>Rhodothermota</taxon>
        <taxon>Rhodothermia</taxon>
        <taxon>Rhodothermales</taxon>
        <taxon>Rhodothermaceae</taxon>
        <taxon>Rhodothermus</taxon>
    </lineage>
</organism>
<evidence type="ECO:0000256" key="5">
    <source>
        <dbReference type="ARBA" id="ARBA00023235"/>
    </source>
</evidence>
<dbReference type="InterPro" id="IPR004639">
    <property type="entry name" value="4pyrrol_synth_GluAld_NH2Trfase"/>
</dbReference>
<comment type="subcellular location">
    <subcellularLocation>
        <location evidence="7">Cytoplasm</location>
    </subcellularLocation>
</comment>
<dbReference type="UniPathway" id="UPA00251">
    <property type="reaction ID" value="UER00317"/>
</dbReference>
<evidence type="ECO:0000256" key="6">
    <source>
        <dbReference type="ARBA" id="ARBA00023244"/>
    </source>
</evidence>